<proteinExistence type="predicted"/>
<name>A0P3F0_ROSAI</name>
<dbReference type="Proteomes" id="UP000004848">
    <property type="component" value="Unassembled WGS sequence"/>
</dbReference>
<dbReference type="AlphaFoldDB" id="A0P3F0"/>
<sequence length="26" mass="3000">MREIQDQVSRDGADESYLVGWFVVEA</sequence>
<evidence type="ECO:0000313" key="2">
    <source>
        <dbReference type="Proteomes" id="UP000004848"/>
    </source>
</evidence>
<protein>
    <submittedName>
        <fullName evidence="1">Uncharacterized protein</fullName>
    </submittedName>
</protein>
<gene>
    <name evidence="1" type="ORF">SIAM614_21250</name>
</gene>
<organism evidence="1 2">
    <name type="scientific">Roseibium aggregatum (strain ATCC 25650 / DSM 13394 / JCM 20685 / NBRC 16684 / NCIMB 2208 / IAM 12614 / B1)</name>
    <name type="common">Stappia aggregata</name>
    <dbReference type="NCBI Taxonomy" id="384765"/>
    <lineage>
        <taxon>Bacteria</taxon>
        <taxon>Pseudomonadati</taxon>
        <taxon>Pseudomonadota</taxon>
        <taxon>Alphaproteobacteria</taxon>
        <taxon>Hyphomicrobiales</taxon>
        <taxon>Stappiaceae</taxon>
        <taxon>Roseibium</taxon>
    </lineage>
</organism>
<reference evidence="1 2" key="1">
    <citation type="submission" date="2006-05" db="EMBL/GenBank/DDBJ databases">
        <authorList>
            <person name="King G."/>
            <person name="Ferriera S."/>
            <person name="Johnson J."/>
            <person name="Kravitz S."/>
            <person name="Beeson K."/>
            <person name="Sutton G."/>
            <person name="Rogers Y.-H."/>
            <person name="Friedman R."/>
            <person name="Frazier M."/>
            <person name="Venter J.C."/>
        </authorList>
    </citation>
    <scope>NUCLEOTIDE SEQUENCE [LARGE SCALE GENOMIC DNA]</scope>
    <source>
        <strain evidence="2">ATCC 25650 / DSM 13394 / JCM 20685 / NBRC 16684 / NCIMB 2208 / IAM 12614 / B1</strain>
    </source>
</reference>
<comment type="caution">
    <text evidence="1">The sequence shown here is derived from an EMBL/GenBank/DDBJ whole genome shotgun (WGS) entry which is preliminary data.</text>
</comment>
<dbReference type="EMBL" id="AAUW01000031">
    <property type="protein sequence ID" value="EAV40398.1"/>
    <property type="molecule type" value="Genomic_DNA"/>
</dbReference>
<evidence type="ECO:0000313" key="1">
    <source>
        <dbReference type="EMBL" id="EAV40398.1"/>
    </source>
</evidence>
<accession>A0P3F0</accession>